<evidence type="ECO:0000313" key="3">
    <source>
        <dbReference type="Proteomes" id="UP000295418"/>
    </source>
</evidence>
<sequence>MTDTQKKGRSAQIRNWVITLGILLIMHLYFIIADGTSWVPNMNDSGNLMSRIFQSLLQMKLFTEWFTPYSYPYFNWVTVASTIAIIIAAIVTIISNIFSKK</sequence>
<keyword evidence="1" id="KW-0812">Transmembrane</keyword>
<proteinExistence type="predicted"/>
<evidence type="ECO:0000256" key="1">
    <source>
        <dbReference type="SAM" id="Phobius"/>
    </source>
</evidence>
<keyword evidence="1" id="KW-1133">Transmembrane helix</keyword>
<comment type="caution">
    <text evidence="2">The sequence shown here is derived from an EMBL/GenBank/DDBJ whole genome shotgun (WGS) entry which is preliminary data.</text>
</comment>
<dbReference type="EMBL" id="SKFG01000012">
    <property type="protein sequence ID" value="TCZ76663.1"/>
    <property type="molecule type" value="Genomic_DNA"/>
</dbReference>
<dbReference type="OrthoDB" id="2638799at2"/>
<dbReference type="AlphaFoldDB" id="A0A4R4EBZ4"/>
<feature type="transmembrane region" description="Helical" evidence="1">
    <location>
        <begin position="73"/>
        <end position="98"/>
    </location>
</feature>
<dbReference type="InterPro" id="IPR025627">
    <property type="entry name" value="YfzA"/>
</dbReference>
<keyword evidence="3" id="KW-1185">Reference proteome</keyword>
<protein>
    <recommendedName>
        <fullName evidence="4">YfzA-like protein</fullName>
    </recommendedName>
</protein>
<accession>A0A4R4EBZ4</accession>
<keyword evidence="1" id="KW-0472">Membrane</keyword>
<evidence type="ECO:0008006" key="4">
    <source>
        <dbReference type="Google" id="ProtNLM"/>
    </source>
</evidence>
<dbReference type="Proteomes" id="UP000295418">
    <property type="component" value="Unassembled WGS sequence"/>
</dbReference>
<dbReference type="RefSeq" id="WP_132418636.1">
    <property type="nucleotide sequence ID" value="NZ_SKFG01000012.1"/>
</dbReference>
<dbReference type="Pfam" id="PF14118">
    <property type="entry name" value="YfzA"/>
    <property type="match status" value="1"/>
</dbReference>
<reference evidence="2 3" key="1">
    <citation type="submission" date="2019-03" db="EMBL/GenBank/DDBJ databases">
        <authorList>
            <person name="Kim M.K.M."/>
        </authorList>
    </citation>
    <scope>NUCLEOTIDE SEQUENCE [LARGE SCALE GENOMIC DNA]</scope>
    <source>
        <strain evidence="2 3">18JY21-1</strain>
    </source>
</reference>
<gene>
    <name evidence="2" type="ORF">E0485_13840</name>
</gene>
<evidence type="ECO:0000313" key="2">
    <source>
        <dbReference type="EMBL" id="TCZ76663.1"/>
    </source>
</evidence>
<organism evidence="2 3">
    <name type="scientific">Paenibacillus albiflavus</name>
    <dbReference type="NCBI Taxonomy" id="2545760"/>
    <lineage>
        <taxon>Bacteria</taxon>
        <taxon>Bacillati</taxon>
        <taxon>Bacillota</taxon>
        <taxon>Bacilli</taxon>
        <taxon>Bacillales</taxon>
        <taxon>Paenibacillaceae</taxon>
        <taxon>Paenibacillus</taxon>
    </lineage>
</organism>
<feature type="transmembrane region" description="Helical" evidence="1">
    <location>
        <begin position="12"/>
        <end position="32"/>
    </location>
</feature>
<name>A0A4R4EBZ4_9BACL</name>